<dbReference type="PANTHER" id="PTHR36931:SF1">
    <property type="entry name" value="UPF0153 PROTEIN YEIW"/>
    <property type="match status" value="1"/>
</dbReference>
<proteinExistence type="predicted"/>
<dbReference type="InterPro" id="IPR005358">
    <property type="entry name" value="Puta_zinc/iron-chelating_dom"/>
</dbReference>
<sequence>MRALACRSGCGACCIAPSISTPIPGMPQGKPAGVRCVQLDEANRCRIFGHPERPAVCGSLQPSASMCGGSRDAALAYLAALESATSPMPR</sequence>
<name>A0ABV9NK02_9GAMM</name>
<keyword evidence="2" id="KW-1185">Reference proteome</keyword>
<dbReference type="InterPro" id="IPR052572">
    <property type="entry name" value="UPF0153_domain"/>
</dbReference>
<comment type="caution">
    <text evidence="1">The sequence shown here is derived from an EMBL/GenBank/DDBJ whole genome shotgun (WGS) entry which is preliminary data.</text>
</comment>
<organism evidence="1 2">
    <name type="scientific">Coralloluteibacterium thermophilum</name>
    <dbReference type="NCBI Taxonomy" id="2707049"/>
    <lineage>
        <taxon>Bacteria</taxon>
        <taxon>Pseudomonadati</taxon>
        <taxon>Pseudomonadota</taxon>
        <taxon>Gammaproteobacteria</taxon>
        <taxon>Lysobacterales</taxon>
        <taxon>Lysobacteraceae</taxon>
        <taxon>Coralloluteibacterium</taxon>
    </lineage>
</organism>
<dbReference type="Pfam" id="PF03692">
    <property type="entry name" value="CxxCxxCC"/>
    <property type="match status" value="1"/>
</dbReference>
<evidence type="ECO:0000313" key="2">
    <source>
        <dbReference type="Proteomes" id="UP001595892"/>
    </source>
</evidence>
<protein>
    <submittedName>
        <fullName evidence="1">YkgJ family cysteine cluster protein</fullName>
    </submittedName>
</protein>
<reference evidence="2" key="1">
    <citation type="journal article" date="2019" name="Int. J. Syst. Evol. Microbiol.">
        <title>The Global Catalogue of Microorganisms (GCM) 10K type strain sequencing project: providing services to taxonomists for standard genome sequencing and annotation.</title>
        <authorList>
            <consortium name="The Broad Institute Genomics Platform"/>
            <consortium name="The Broad Institute Genome Sequencing Center for Infectious Disease"/>
            <person name="Wu L."/>
            <person name="Ma J."/>
        </authorList>
    </citation>
    <scope>NUCLEOTIDE SEQUENCE [LARGE SCALE GENOMIC DNA]</scope>
    <source>
        <strain evidence="2">CGMCC 1.13574</strain>
    </source>
</reference>
<dbReference type="Proteomes" id="UP001595892">
    <property type="component" value="Unassembled WGS sequence"/>
</dbReference>
<gene>
    <name evidence="1" type="ORF">ACFO3Q_10775</name>
</gene>
<accession>A0ABV9NK02</accession>
<dbReference type="RefSeq" id="WP_377004685.1">
    <property type="nucleotide sequence ID" value="NZ_JBHSGG010000030.1"/>
</dbReference>
<dbReference type="PANTHER" id="PTHR36931">
    <property type="entry name" value="UPF0153 PROTEIN YEIW"/>
    <property type="match status" value="1"/>
</dbReference>
<dbReference type="EMBL" id="JBHSGG010000030">
    <property type="protein sequence ID" value="MFC4728652.1"/>
    <property type="molecule type" value="Genomic_DNA"/>
</dbReference>
<evidence type="ECO:0000313" key="1">
    <source>
        <dbReference type="EMBL" id="MFC4728652.1"/>
    </source>
</evidence>